<protein>
    <submittedName>
        <fullName evidence="1">Uncharacterized protein</fullName>
    </submittedName>
</protein>
<dbReference type="Proteomes" id="UP000660862">
    <property type="component" value="Unassembled WGS sequence"/>
</dbReference>
<evidence type="ECO:0000313" key="1">
    <source>
        <dbReference type="EMBL" id="GGG79309.1"/>
    </source>
</evidence>
<dbReference type="EMBL" id="BMER01000001">
    <property type="protein sequence ID" value="GGG79309.1"/>
    <property type="molecule type" value="Genomic_DNA"/>
</dbReference>
<dbReference type="RefSeq" id="WP_188504754.1">
    <property type="nucleotide sequence ID" value="NZ_BMER01000001.1"/>
</dbReference>
<name>A0A917HGX7_9SPHI</name>
<comment type="caution">
    <text evidence="1">The sequence shown here is derived from an EMBL/GenBank/DDBJ whole genome shotgun (WGS) entry which is preliminary data.</text>
</comment>
<organism evidence="1 2">
    <name type="scientific">Parapedobacter pyrenivorans</name>
    <dbReference type="NCBI Taxonomy" id="1305674"/>
    <lineage>
        <taxon>Bacteria</taxon>
        <taxon>Pseudomonadati</taxon>
        <taxon>Bacteroidota</taxon>
        <taxon>Sphingobacteriia</taxon>
        <taxon>Sphingobacteriales</taxon>
        <taxon>Sphingobacteriaceae</taxon>
        <taxon>Parapedobacter</taxon>
    </lineage>
</organism>
<keyword evidence="2" id="KW-1185">Reference proteome</keyword>
<evidence type="ECO:0000313" key="2">
    <source>
        <dbReference type="Proteomes" id="UP000660862"/>
    </source>
</evidence>
<proteinExistence type="predicted"/>
<reference evidence="1" key="1">
    <citation type="journal article" date="2014" name="Int. J. Syst. Evol. Microbiol.">
        <title>Complete genome sequence of Corynebacterium casei LMG S-19264T (=DSM 44701T), isolated from a smear-ripened cheese.</title>
        <authorList>
            <consortium name="US DOE Joint Genome Institute (JGI-PGF)"/>
            <person name="Walter F."/>
            <person name="Albersmeier A."/>
            <person name="Kalinowski J."/>
            <person name="Ruckert C."/>
        </authorList>
    </citation>
    <scope>NUCLEOTIDE SEQUENCE</scope>
    <source>
        <strain evidence="1">CGMCC 1.12195</strain>
    </source>
</reference>
<reference evidence="1" key="2">
    <citation type="submission" date="2020-09" db="EMBL/GenBank/DDBJ databases">
        <authorList>
            <person name="Sun Q."/>
            <person name="Zhou Y."/>
        </authorList>
    </citation>
    <scope>NUCLEOTIDE SEQUENCE</scope>
    <source>
        <strain evidence="1">CGMCC 1.12195</strain>
    </source>
</reference>
<dbReference type="AlphaFoldDB" id="A0A917HGX7"/>
<sequence length="74" mass="8388">MDLPPWDERAGTRVWANMVELPDSHSFRYVALMMNRFNYPGLKGRIGPPAPYTSIMGIPADNFHITNENLANNP</sequence>
<accession>A0A917HGX7</accession>
<gene>
    <name evidence="1" type="ORF">GCM10007415_09380</name>
</gene>